<evidence type="ECO:0000313" key="2">
    <source>
        <dbReference type="EMBL" id="NIK86802.1"/>
    </source>
</evidence>
<gene>
    <name evidence="2" type="ORF">FHS83_000120</name>
</gene>
<reference evidence="2 3" key="1">
    <citation type="submission" date="2020-03" db="EMBL/GenBank/DDBJ databases">
        <title>Genomic Encyclopedia of Type Strains, Phase IV (KMG-IV): sequencing the most valuable type-strain genomes for metagenomic binning, comparative biology and taxonomic classification.</title>
        <authorList>
            <person name="Goeker M."/>
        </authorList>
    </citation>
    <scope>NUCLEOTIDE SEQUENCE [LARGE SCALE GENOMIC DNA]</scope>
    <source>
        <strain evidence="2 3">DSM 19867</strain>
    </source>
</reference>
<comment type="caution">
    <text evidence="2">The sequence shown here is derived from an EMBL/GenBank/DDBJ whole genome shotgun (WGS) entry which is preliminary data.</text>
</comment>
<dbReference type="EMBL" id="JAASRM010000001">
    <property type="protein sequence ID" value="NIK86802.1"/>
    <property type="molecule type" value="Genomic_DNA"/>
</dbReference>
<evidence type="ECO:0000256" key="1">
    <source>
        <dbReference type="SAM" id="Phobius"/>
    </source>
</evidence>
<keyword evidence="3" id="KW-1185">Reference proteome</keyword>
<keyword evidence="1" id="KW-1133">Transmembrane helix</keyword>
<accession>A0A846MUL1</accession>
<evidence type="ECO:0000313" key="3">
    <source>
        <dbReference type="Proteomes" id="UP000570514"/>
    </source>
</evidence>
<sequence>MAEYSNPNGTKNERAHLSTLRAEIETLGTDIKTLAGDVEGIADARVHDALHKAEDVARRAYRYAEDTATQASNDVEAWTDSNLKSARSSIRSQPIAALALAAGAGALTGVILGLVGHKPKKAKV</sequence>
<dbReference type="Proteomes" id="UP000570514">
    <property type="component" value="Unassembled WGS sequence"/>
</dbReference>
<keyword evidence="1" id="KW-0472">Membrane</keyword>
<dbReference type="RefSeq" id="WP_167079838.1">
    <property type="nucleotide sequence ID" value="NZ_BAAADC010000001.1"/>
</dbReference>
<dbReference type="AlphaFoldDB" id="A0A846MUL1"/>
<organism evidence="2 3">
    <name type="scientific">Rhizomicrobium palustre</name>
    <dbReference type="NCBI Taxonomy" id="189966"/>
    <lineage>
        <taxon>Bacteria</taxon>
        <taxon>Pseudomonadati</taxon>
        <taxon>Pseudomonadota</taxon>
        <taxon>Alphaproteobacteria</taxon>
        <taxon>Micropepsales</taxon>
        <taxon>Micropepsaceae</taxon>
        <taxon>Rhizomicrobium</taxon>
    </lineage>
</organism>
<protein>
    <submittedName>
        <fullName evidence="2">ElaB/YqjD/DUF883 family membrane-anchored ribosome-binding protein</fullName>
    </submittedName>
</protein>
<feature type="transmembrane region" description="Helical" evidence="1">
    <location>
        <begin position="95"/>
        <end position="115"/>
    </location>
</feature>
<keyword evidence="1" id="KW-0812">Transmembrane</keyword>
<proteinExistence type="predicted"/>
<name>A0A846MUL1_9PROT</name>